<accession>A0A1J4L1P9</accession>
<proteinExistence type="predicted"/>
<sequence>MSNNHNASPQDEIINLQEKIFDICESSYDETEEYILNSIFIENKDSLIQLCLTLKEAINTRPFLFDYYINIFTAISSILTKFLTQKEILKIFVADYLILKFYNIGIITIDTIIDISNTHQSSAIFFAPELLENDPNYFKTYKNHENSEENITESIGENIEEKRKLRDAGINSSPLAVAIRNDDVETFQELISAKNIQLNSHIEYSTYEQCKIISQKPTICEFTAFLGSTKIFKFLIMNQVSLNSRVARFAVAGGNYEIIHILEAENCSFYGSLDMAISFHRNEIFEYILESKNFEITYEILKVAIENYNMEIFYKYILQFLESDPYRIFSDILPTAAFYGILDIIKYICSLEQFEENTKLYIFNICFIQRFYFFRF</sequence>
<dbReference type="AlphaFoldDB" id="A0A1J4L1P9"/>
<evidence type="ECO:0000259" key="1">
    <source>
        <dbReference type="Pfam" id="PF11929"/>
    </source>
</evidence>
<comment type="caution">
    <text evidence="2">The sequence shown here is derived from an EMBL/GenBank/DDBJ whole genome shotgun (WGS) entry which is preliminary data.</text>
</comment>
<name>A0A1J4L1P9_9EUKA</name>
<dbReference type="SUPFAM" id="SSF48403">
    <property type="entry name" value="Ankyrin repeat"/>
    <property type="match status" value="1"/>
</dbReference>
<dbReference type="VEuPathDB" id="TrichDB:TRFO_13740"/>
<evidence type="ECO:0000313" key="3">
    <source>
        <dbReference type="Proteomes" id="UP000179807"/>
    </source>
</evidence>
<dbReference type="RefSeq" id="XP_068369028.1">
    <property type="nucleotide sequence ID" value="XM_068497423.1"/>
</dbReference>
<dbReference type="InterPro" id="IPR020683">
    <property type="entry name" value="DUF3447"/>
</dbReference>
<dbReference type="EMBL" id="MLAK01000176">
    <property type="protein sequence ID" value="OHT15892.1"/>
    <property type="molecule type" value="Genomic_DNA"/>
</dbReference>
<dbReference type="PANTHER" id="PTHR24159:SF5">
    <property type="entry name" value="ANK_REP_REGION DOMAIN-CONTAINING PROTEIN"/>
    <property type="match status" value="1"/>
</dbReference>
<evidence type="ECO:0000313" key="2">
    <source>
        <dbReference type="EMBL" id="OHT15892.1"/>
    </source>
</evidence>
<gene>
    <name evidence="2" type="ORF">TRFO_13740</name>
</gene>
<dbReference type="Gene3D" id="1.25.40.20">
    <property type="entry name" value="Ankyrin repeat-containing domain"/>
    <property type="match status" value="1"/>
</dbReference>
<feature type="domain" description="DUF3447" evidence="1">
    <location>
        <begin position="243"/>
        <end position="316"/>
    </location>
</feature>
<protein>
    <recommendedName>
        <fullName evidence="1">DUF3447 domain-containing protein</fullName>
    </recommendedName>
</protein>
<dbReference type="GeneID" id="94832127"/>
<dbReference type="InterPro" id="IPR036770">
    <property type="entry name" value="Ankyrin_rpt-contain_sf"/>
</dbReference>
<organism evidence="2 3">
    <name type="scientific">Tritrichomonas foetus</name>
    <dbReference type="NCBI Taxonomy" id="1144522"/>
    <lineage>
        <taxon>Eukaryota</taxon>
        <taxon>Metamonada</taxon>
        <taxon>Parabasalia</taxon>
        <taxon>Tritrichomonadida</taxon>
        <taxon>Tritrichomonadidae</taxon>
        <taxon>Tritrichomonas</taxon>
    </lineage>
</organism>
<dbReference type="Pfam" id="PF11929">
    <property type="entry name" value="DUF3447"/>
    <property type="match status" value="1"/>
</dbReference>
<dbReference type="Proteomes" id="UP000179807">
    <property type="component" value="Unassembled WGS sequence"/>
</dbReference>
<reference evidence="2" key="1">
    <citation type="submission" date="2016-10" db="EMBL/GenBank/DDBJ databases">
        <authorList>
            <person name="Benchimol M."/>
            <person name="Almeida L.G."/>
            <person name="Vasconcelos A.T."/>
            <person name="Perreira-Neves A."/>
            <person name="Rosa I.A."/>
            <person name="Tasca T."/>
            <person name="Bogo M.R."/>
            <person name="de Souza W."/>
        </authorList>
    </citation>
    <scope>NUCLEOTIDE SEQUENCE [LARGE SCALE GENOMIC DNA]</scope>
    <source>
        <strain evidence="2">K</strain>
    </source>
</reference>
<keyword evidence="3" id="KW-1185">Reference proteome</keyword>
<dbReference type="PANTHER" id="PTHR24159">
    <property type="match status" value="1"/>
</dbReference>